<feature type="region of interest" description="Disordered" evidence="5">
    <location>
        <begin position="379"/>
        <end position="407"/>
    </location>
</feature>
<keyword evidence="8" id="KW-1185">Reference proteome</keyword>
<feature type="compositionally biased region" description="Basic and acidic residues" evidence="5">
    <location>
        <begin position="380"/>
        <end position="398"/>
    </location>
</feature>
<feature type="transmembrane region" description="Helical" evidence="6">
    <location>
        <begin position="206"/>
        <end position="230"/>
    </location>
</feature>
<gene>
    <name evidence="7" type="ORF">DNG_08524</name>
</gene>
<feature type="transmembrane region" description="Helical" evidence="6">
    <location>
        <begin position="242"/>
        <end position="266"/>
    </location>
</feature>
<dbReference type="PANTHER" id="PTHR23423">
    <property type="entry name" value="ORGANIC SOLUTE TRANSPORTER-RELATED"/>
    <property type="match status" value="1"/>
</dbReference>
<evidence type="ECO:0000256" key="6">
    <source>
        <dbReference type="SAM" id="Phobius"/>
    </source>
</evidence>
<keyword evidence="4 6" id="KW-0472">Membrane</keyword>
<feature type="transmembrane region" description="Helical" evidence="6">
    <location>
        <begin position="32"/>
        <end position="56"/>
    </location>
</feature>
<keyword evidence="2 6" id="KW-0812">Transmembrane</keyword>
<accession>A0AAE8SZ93</accession>
<comment type="subcellular location">
    <subcellularLocation>
        <location evidence="1">Membrane</location>
        <topology evidence="1">Multi-pass membrane protein</topology>
    </subcellularLocation>
</comment>
<feature type="transmembrane region" description="Helical" evidence="6">
    <location>
        <begin position="94"/>
        <end position="119"/>
    </location>
</feature>
<name>A0AAE8SZ93_9PEZI</name>
<sequence length="431" mass="49631">MFDTVCNATLEKLIIEPGTEKLLLGPLTFHDLALIVGGSCAIIAICLSLYLSFMHAINYTKPDEQRHIIRILFMVPIFATSSFLQIYFYRHAIYFQVISDCYEAFAIASFFALLCHYVAPDLHEQKEFFRDMYPIKKWVWPLNWFAACCGGQRGPWKTPTSGLTWFNINWIGIYHYCFIRVAMTITAVVTQYFHRYCESSNSPVFAHIWVISINCLAVTIAMYCIIQFYVQMRKPLEEHRPFLKVLAIKLVVFLSFWQVTTVTVATNERFKIFEPNEVIAYPDIKISSPAAILCVEMAVFSILHIWAYPYAPYVPGAKIVFYPTPDDRKANDMAPRENVHLHPSGGFLGMAAFVDAMNPWDFVKAFGRGMRWLFSGRKNRKDDPSYRGRGTGEHDLDNLSKPGASHLRTVRSTEHLPIADEFRRSRFAQPY</sequence>
<evidence type="ECO:0000256" key="5">
    <source>
        <dbReference type="SAM" id="MobiDB-lite"/>
    </source>
</evidence>
<dbReference type="SMART" id="SM01417">
    <property type="entry name" value="Solute_trans_a"/>
    <property type="match status" value="1"/>
</dbReference>
<dbReference type="AlphaFoldDB" id="A0AAE8SZ93"/>
<feature type="transmembrane region" description="Helical" evidence="6">
    <location>
        <begin position="173"/>
        <end position="194"/>
    </location>
</feature>
<protein>
    <submittedName>
        <fullName evidence="7">Related to transmembrane protein 34</fullName>
    </submittedName>
</protein>
<organism evidence="7 8">
    <name type="scientific">Cephalotrichum gorgonifer</name>
    <dbReference type="NCBI Taxonomy" id="2041049"/>
    <lineage>
        <taxon>Eukaryota</taxon>
        <taxon>Fungi</taxon>
        <taxon>Dikarya</taxon>
        <taxon>Ascomycota</taxon>
        <taxon>Pezizomycotina</taxon>
        <taxon>Sordariomycetes</taxon>
        <taxon>Hypocreomycetidae</taxon>
        <taxon>Microascales</taxon>
        <taxon>Microascaceae</taxon>
        <taxon>Cephalotrichum</taxon>
    </lineage>
</organism>
<evidence type="ECO:0000313" key="8">
    <source>
        <dbReference type="Proteomes" id="UP001187682"/>
    </source>
</evidence>
<evidence type="ECO:0000256" key="2">
    <source>
        <dbReference type="ARBA" id="ARBA00022692"/>
    </source>
</evidence>
<evidence type="ECO:0000256" key="3">
    <source>
        <dbReference type="ARBA" id="ARBA00022989"/>
    </source>
</evidence>
<keyword evidence="3 6" id="KW-1133">Transmembrane helix</keyword>
<comment type="caution">
    <text evidence="7">The sequence shown here is derived from an EMBL/GenBank/DDBJ whole genome shotgun (WGS) entry which is preliminary data.</text>
</comment>
<dbReference type="Proteomes" id="UP001187682">
    <property type="component" value="Unassembled WGS sequence"/>
</dbReference>
<dbReference type="InterPro" id="IPR005178">
    <property type="entry name" value="Ostalpha/TMEM184C"/>
</dbReference>
<dbReference type="EMBL" id="ONZQ02000014">
    <property type="protein sequence ID" value="SPO05837.1"/>
    <property type="molecule type" value="Genomic_DNA"/>
</dbReference>
<reference evidence="7" key="1">
    <citation type="submission" date="2018-03" db="EMBL/GenBank/DDBJ databases">
        <authorList>
            <person name="Guldener U."/>
        </authorList>
    </citation>
    <scope>NUCLEOTIDE SEQUENCE</scope>
</reference>
<evidence type="ECO:0000313" key="7">
    <source>
        <dbReference type="EMBL" id="SPO05837.1"/>
    </source>
</evidence>
<proteinExistence type="predicted"/>
<dbReference type="Pfam" id="PF03619">
    <property type="entry name" value="Solute_trans_a"/>
    <property type="match status" value="1"/>
</dbReference>
<evidence type="ECO:0000256" key="1">
    <source>
        <dbReference type="ARBA" id="ARBA00004141"/>
    </source>
</evidence>
<evidence type="ECO:0000256" key="4">
    <source>
        <dbReference type="ARBA" id="ARBA00023136"/>
    </source>
</evidence>
<feature type="transmembrane region" description="Helical" evidence="6">
    <location>
        <begin position="68"/>
        <end position="88"/>
    </location>
</feature>
<dbReference type="GO" id="GO:0016020">
    <property type="term" value="C:membrane"/>
    <property type="evidence" value="ECO:0007669"/>
    <property type="project" value="UniProtKB-SubCell"/>
</dbReference>